<feature type="transmembrane region" description="Helical" evidence="1">
    <location>
        <begin position="128"/>
        <end position="146"/>
    </location>
</feature>
<dbReference type="RefSeq" id="WP_183979374.1">
    <property type="nucleotide sequence ID" value="NZ_JACHEB010000009.1"/>
</dbReference>
<keyword evidence="3" id="KW-1185">Reference proteome</keyword>
<gene>
    <name evidence="2" type="ORF">HDF14_003803</name>
</gene>
<feature type="transmembrane region" description="Helical" evidence="1">
    <location>
        <begin position="230"/>
        <end position="247"/>
    </location>
</feature>
<feature type="transmembrane region" description="Helical" evidence="1">
    <location>
        <begin position="259"/>
        <end position="281"/>
    </location>
</feature>
<feature type="transmembrane region" description="Helical" evidence="1">
    <location>
        <begin position="74"/>
        <end position="93"/>
    </location>
</feature>
<proteinExistence type="predicted"/>
<reference evidence="2 3" key="1">
    <citation type="submission" date="2020-08" db="EMBL/GenBank/DDBJ databases">
        <title>Genomic Encyclopedia of Type Strains, Phase IV (KMG-V): Genome sequencing to study the core and pangenomes of soil and plant-associated prokaryotes.</title>
        <authorList>
            <person name="Whitman W."/>
        </authorList>
    </citation>
    <scope>NUCLEOTIDE SEQUENCE [LARGE SCALE GENOMIC DNA]</scope>
    <source>
        <strain evidence="2 3">X5P2</strain>
    </source>
</reference>
<protein>
    <submittedName>
        <fullName evidence="2">Uncharacterized protein</fullName>
    </submittedName>
</protein>
<keyword evidence="1" id="KW-1133">Transmembrane helix</keyword>
<feature type="transmembrane region" description="Helical" evidence="1">
    <location>
        <begin position="174"/>
        <end position="195"/>
    </location>
</feature>
<evidence type="ECO:0000256" key="1">
    <source>
        <dbReference type="SAM" id="Phobius"/>
    </source>
</evidence>
<evidence type="ECO:0000313" key="3">
    <source>
        <dbReference type="Proteomes" id="UP000535182"/>
    </source>
</evidence>
<feature type="transmembrane region" description="Helical" evidence="1">
    <location>
        <begin position="17"/>
        <end position="39"/>
    </location>
</feature>
<accession>A0A9X0QGX6</accession>
<dbReference type="EMBL" id="JACHEB010000009">
    <property type="protein sequence ID" value="MBB5330170.1"/>
    <property type="molecule type" value="Genomic_DNA"/>
</dbReference>
<dbReference type="AlphaFoldDB" id="A0A9X0QGX6"/>
<comment type="caution">
    <text evidence="2">The sequence shown here is derived from an EMBL/GenBank/DDBJ whole genome shotgun (WGS) entry which is preliminary data.</text>
</comment>
<organism evidence="2 3">
    <name type="scientific">Tunturiibacter gelidiferens</name>
    <dbReference type="NCBI Taxonomy" id="3069689"/>
    <lineage>
        <taxon>Bacteria</taxon>
        <taxon>Pseudomonadati</taxon>
        <taxon>Acidobacteriota</taxon>
        <taxon>Terriglobia</taxon>
        <taxon>Terriglobales</taxon>
        <taxon>Acidobacteriaceae</taxon>
        <taxon>Tunturiibacter</taxon>
    </lineage>
</organism>
<name>A0A9X0QGX6_9BACT</name>
<dbReference type="Proteomes" id="UP000535182">
    <property type="component" value="Unassembled WGS sequence"/>
</dbReference>
<feature type="transmembrane region" description="Helical" evidence="1">
    <location>
        <begin position="287"/>
        <end position="307"/>
    </location>
</feature>
<feature type="transmembrane region" description="Helical" evidence="1">
    <location>
        <begin position="100"/>
        <end position="122"/>
    </location>
</feature>
<evidence type="ECO:0000313" key="2">
    <source>
        <dbReference type="EMBL" id="MBB5330170.1"/>
    </source>
</evidence>
<keyword evidence="1" id="KW-0812">Transmembrane</keyword>
<sequence>MSDERGLLETVLGDGRFLVALTGISLALSGGFAILQSFAGQLLPQDSHAIGMDSLALRHAANAHLLGFMFHDRVAYGGTLVAIGCGYLWLTAFPMEKREVWPWWALLFSGSTGFLAFLTYLGQGYLDTWHGVATLFLLPIFVAGLWRSRPENFSFRFIWREIPRESGPARWGRILLGMCAVGLVMAGATIGIFGMTQVFVPSDLRFIGLQPGALAHISPMLIPLISHDRAGFGGGLCSVGCLLLFIARCAELNRSLPEIVAVMGAAGFGGAIGVHFAVGYLDFFHLLPAFMGFLLFLAADGLLWMGWRRRLRAIQR</sequence>
<keyword evidence="1" id="KW-0472">Membrane</keyword>